<reference evidence="19" key="1">
    <citation type="journal article" date="2024" name="Algal Res.">
        <title>Biochemical, toxicological and genomic investigation of a high-biomass producing Limnothrix strain isolated from Italian shallow drinking water reservoir.</title>
        <authorList>
            <person name="Simonazzi M."/>
            <person name="Shishido T.K."/>
            <person name="Delbaje E."/>
            <person name="Wahlsten M."/>
            <person name="Fewer D.P."/>
            <person name="Sivonen K."/>
            <person name="Pezzolesi L."/>
            <person name="Pistocchi R."/>
        </authorList>
    </citation>
    <scope>NUCLEOTIDE SEQUENCE [LARGE SCALE GENOMIC DNA]</scope>
    <source>
        <strain evidence="19">LRLZ20PSL1</strain>
    </source>
</reference>
<comment type="caution">
    <text evidence="18">The sequence shown here is derived from an EMBL/GenBank/DDBJ whole genome shotgun (WGS) entry which is preliminary data.</text>
</comment>
<organism evidence="18 19">
    <name type="scientific">Limnothrix redekei LRLZ20PSL1</name>
    <dbReference type="NCBI Taxonomy" id="3112953"/>
    <lineage>
        <taxon>Bacteria</taxon>
        <taxon>Bacillati</taxon>
        <taxon>Cyanobacteriota</taxon>
        <taxon>Cyanophyceae</taxon>
        <taxon>Pseudanabaenales</taxon>
        <taxon>Pseudanabaenaceae</taxon>
        <taxon>Limnothrix</taxon>
    </lineage>
</organism>
<evidence type="ECO:0000256" key="14">
    <source>
        <dbReference type="ARBA" id="ARBA00022840"/>
    </source>
</evidence>
<keyword evidence="11 18" id="KW-0808">Transferase</keyword>
<keyword evidence="19" id="KW-1185">Reference proteome</keyword>
<dbReference type="InterPro" id="IPR003203">
    <property type="entry name" value="CobU/CobP"/>
</dbReference>
<evidence type="ECO:0000256" key="13">
    <source>
        <dbReference type="ARBA" id="ARBA00022777"/>
    </source>
</evidence>
<dbReference type="Gene3D" id="3.40.50.300">
    <property type="entry name" value="P-loop containing nucleotide triphosphate hydrolases"/>
    <property type="match status" value="1"/>
</dbReference>
<evidence type="ECO:0000256" key="11">
    <source>
        <dbReference type="ARBA" id="ARBA00022679"/>
    </source>
</evidence>
<evidence type="ECO:0000256" key="12">
    <source>
        <dbReference type="ARBA" id="ARBA00022741"/>
    </source>
</evidence>
<protein>
    <recommendedName>
        <fullName evidence="16">Adenosylcobinamide kinase</fullName>
        <ecNumber evidence="8">2.7.1.156</ecNumber>
        <ecNumber evidence="9">2.7.7.62</ecNumber>
    </recommendedName>
    <alternativeName>
        <fullName evidence="17">Adenosylcobinamide-phosphate guanylyltransferase</fullName>
    </alternativeName>
</protein>
<comment type="function">
    <text evidence="4">Catalyzes ATP-dependent phosphorylation of adenosylcobinamide and addition of GMP to adenosylcobinamide phosphate.</text>
</comment>
<dbReference type="Proteomes" id="UP001604335">
    <property type="component" value="Unassembled WGS sequence"/>
</dbReference>
<dbReference type="PANTHER" id="PTHR34848">
    <property type="match status" value="1"/>
</dbReference>
<evidence type="ECO:0000256" key="16">
    <source>
        <dbReference type="ARBA" id="ARBA00029570"/>
    </source>
</evidence>
<evidence type="ECO:0000313" key="19">
    <source>
        <dbReference type="Proteomes" id="UP001604335"/>
    </source>
</evidence>
<comment type="pathway">
    <text evidence="6">Cofactor biosynthesis; adenosylcobalamin biosynthesis; adenosylcobalamin from cob(II)yrinate a,c-diamide: step 5/7.</text>
</comment>
<dbReference type="EC" id="2.7.7.62" evidence="9"/>
<keyword evidence="15" id="KW-0342">GTP-binding</keyword>
<evidence type="ECO:0000256" key="7">
    <source>
        <dbReference type="ARBA" id="ARBA00007490"/>
    </source>
</evidence>
<dbReference type="PANTHER" id="PTHR34848:SF1">
    <property type="entry name" value="BIFUNCTIONAL ADENOSYLCOBALAMIN BIOSYNTHESIS PROTEIN COBU"/>
    <property type="match status" value="1"/>
</dbReference>
<evidence type="ECO:0000256" key="6">
    <source>
        <dbReference type="ARBA" id="ARBA00005159"/>
    </source>
</evidence>
<evidence type="ECO:0000256" key="15">
    <source>
        <dbReference type="ARBA" id="ARBA00023134"/>
    </source>
</evidence>
<keyword evidence="14" id="KW-0067">ATP-binding</keyword>
<evidence type="ECO:0000256" key="4">
    <source>
        <dbReference type="ARBA" id="ARBA00003889"/>
    </source>
</evidence>
<comment type="catalytic activity">
    <reaction evidence="2">
        <text>adenosylcob(III)inamide phosphate + GTP + H(+) = adenosylcob(III)inamide-GDP + diphosphate</text>
        <dbReference type="Rhea" id="RHEA:22712"/>
        <dbReference type="ChEBI" id="CHEBI:15378"/>
        <dbReference type="ChEBI" id="CHEBI:33019"/>
        <dbReference type="ChEBI" id="CHEBI:37565"/>
        <dbReference type="ChEBI" id="CHEBI:58502"/>
        <dbReference type="ChEBI" id="CHEBI:60487"/>
        <dbReference type="EC" id="2.7.7.62"/>
    </reaction>
</comment>
<evidence type="ECO:0000256" key="17">
    <source>
        <dbReference type="ARBA" id="ARBA00030571"/>
    </source>
</evidence>
<evidence type="ECO:0000256" key="9">
    <source>
        <dbReference type="ARBA" id="ARBA00012523"/>
    </source>
</evidence>
<proteinExistence type="inferred from homology"/>
<sequence length="190" mass="20733">MAQSQTSESGWSRVVLVTGPARSGKSEWAERLAAASGRSVIYVATSYLDPQDQEWADRVAQHRQRRPETWQNWEVPLELAAALGQAPADSCLLVDSLGTWVANWLDRPDPEWQQTCEALLATCAALPAMCIFVAEETGWGVVPAFPAGRLFRDRLGKLVRELGSRSDACYLVTAGFAVNLRAIGQSLTTG</sequence>
<gene>
    <name evidence="18" type="primary">cobU</name>
    <name evidence="18" type="ORF">VPK24_15945</name>
</gene>
<dbReference type="EMBL" id="JAZAQF010000086">
    <property type="protein sequence ID" value="MFG3819136.1"/>
    <property type="molecule type" value="Genomic_DNA"/>
</dbReference>
<evidence type="ECO:0000256" key="3">
    <source>
        <dbReference type="ARBA" id="ARBA00001522"/>
    </source>
</evidence>
<evidence type="ECO:0000256" key="1">
    <source>
        <dbReference type="ARBA" id="ARBA00000312"/>
    </source>
</evidence>
<dbReference type="GO" id="GO:0043752">
    <property type="term" value="F:adenosylcobinamide kinase activity"/>
    <property type="evidence" value="ECO:0007669"/>
    <property type="project" value="UniProtKB-EC"/>
</dbReference>
<evidence type="ECO:0000256" key="8">
    <source>
        <dbReference type="ARBA" id="ARBA00012016"/>
    </source>
</evidence>
<keyword evidence="12" id="KW-0547">Nucleotide-binding</keyword>
<comment type="catalytic activity">
    <reaction evidence="3">
        <text>adenosylcob(III)inamide + GTP = adenosylcob(III)inamide phosphate + GDP + H(+)</text>
        <dbReference type="Rhea" id="RHEA:15765"/>
        <dbReference type="ChEBI" id="CHEBI:2480"/>
        <dbReference type="ChEBI" id="CHEBI:15378"/>
        <dbReference type="ChEBI" id="CHEBI:37565"/>
        <dbReference type="ChEBI" id="CHEBI:58189"/>
        <dbReference type="ChEBI" id="CHEBI:58502"/>
        <dbReference type="EC" id="2.7.1.156"/>
    </reaction>
</comment>
<keyword evidence="13 18" id="KW-0418">Kinase</keyword>
<dbReference type="NCBIfam" id="NF004469">
    <property type="entry name" value="PRK05800.1"/>
    <property type="match status" value="1"/>
</dbReference>
<accession>A0ABW7CH32</accession>
<evidence type="ECO:0000256" key="10">
    <source>
        <dbReference type="ARBA" id="ARBA00022573"/>
    </source>
</evidence>
<dbReference type="EC" id="2.7.1.156" evidence="8"/>
<evidence type="ECO:0000313" key="18">
    <source>
        <dbReference type="EMBL" id="MFG3819136.1"/>
    </source>
</evidence>
<evidence type="ECO:0000256" key="5">
    <source>
        <dbReference type="ARBA" id="ARBA00004692"/>
    </source>
</evidence>
<keyword evidence="18" id="KW-0548">Nucleotidyltransferase</keyword>
<dbReference type="PIRSF" id="PIRSF006135">
    <property type="entry name" value="CobU"/>
    <property type="match status" value="1"/>
</dbReference>
<dbReference type="CDD" id="cd00544">
    <property type="entry name" value="CobU"/>
    <property type="match status" value="1"/>
</dbReference>
<dbReference type="SUPFAM" id="SSF52540">
    <property type="entry name" value="P-loop containing nucleoside triphosphate hydrolases"/>
    <property type="match status" value="1"/>
</dbReference>
<comment type="catalytic activity">
    <reaction evidence="1">
        <text>adenosylcob(III)inamide + ATP = adenosylcob(III)inamide phosphate + ADP + H(+)</text>
        <dbReference type="Rhea" id="RHEA:15769"/>
        <dbReference type="ChEBI" id="CHEBI:2480"/>
        <dbReference type="ChEBI" id="CHEBI:15378"/>
        <dbReference type="ChEBI" id="CHEBI:30616"/>
        <dbReference type="ChEBI" id="CHEBI:58502"/>
        <dbReference type="ChEBI" id="CHEBI:456216"/>
        <dbReference type="EC" id="2.7.1.156"/>
    </reaction>
</comment>
<comment type="similarity">
    <text evidence="7">Belongs to the CobU/CobP family.</text>
</comment>
<dbReference type="RefSeq" id="WP_393014850.1">
    <property type="nucleotide sequence ID" value="NZ_JAZAQF010000086.1"/>
</dbReference>
<comment type="pathway">
    <text evidence="5">Cofactor biosynthesis; adenosylcobalamin biosynthesis; adenosylcobalamin from cob(II)yrinate a,c-diamide: step 6/7.</text>
</comment>
<dbReference type="Pfam" id="PF02283">
    <property type="entry name" value="CobU"/>
    <property type="match status" value="1"/>
</dbReference>
<keyword evidence="10" id="KW-0169">Cobalamin biosynthesis</keyword>
<dbReference type="InterPro" id="IPR027417">
    <property type="entry name" value="P-loop_NTPase"/>
</dbReference>
<evidence type="ECO:0000256" key="2">
    <source>
        <dbReference type="ARBA" id="ARBA00000711"/>
    </source>
</evidence>
<name>A0ABW7CH32_9CYAN</name>
<dbReference type="GO" id="GO:0008820">
    <property type="term" value="F:cobinamide phosphate guanylyltransferase activity"/>
    <property type="evidence" value="ECO:0007669"/>
    <property type="project" value="UniProtKB-EC"/>
</dbReference>